<dbReference type="GO" id="GO:0016020">
    <property type="term" value="C:membrane"/>
    <property type="evidence" value="ECO:0007669"/>
    <property type="project" value="TreeGrafter"/>
</dbReference>
<name>A0A7I8W962_9ANNE</name>
<comment type="subcellular location">
    <subcellularLocation>
        <location evidence="1">Endoplasmic reticulum</location>
    </subcellularLocation>
</comment>
<reference evidence="8 9" key="1">
    <citation type="submission" date="2020-08" db="EMBL/GenBank/DDBJ databases">
        <authorList>
            <person name="Hejnol A."/>
        </authorList>
    </citation>
    <scope>NUCLEOTIDE SEQUENCE [LARGE SCALE GENOMIC DNA]</scope>
</reference>
<organism evidence="8 9">
    <name type="scientific">Dimorphilus gyrociliatus</name>
    <dbReference type="NCBI Taxonomy" id="2664684"/>
    <lineage>
        <taxon>Eukaryota</taxon>
        <taxon>Metazoa</taxon>
        <taxon>Spiralia</taxon>
        <taxon>Lophotrochozoa</taxon>
        <taxon>Annelida</taxon>
        <taxon>Polychaeta</taxon>
        <taxon>Polychaeta incertae sedis</taxon>
        <taxon>Dinophilidae</taxon>
        <taxon>Dimorphilus</taxon>
    </lineage>
</organism>
<evidence type="ECO:0000313" key="9">
    <source>
        <dbReference type="Proteomes" id="UP000549394"/>
    </source>
</evidence>
<evidence type="ECO:0000256" key="3">
    <source>
        <dbReference type="ARBA" id="ARBA00022723"/>
    </source>
</evidence>
<dbReference type="PANTHER" id="PTHR10281:SF72">
    <property type="entry name" value="NEUDESIN"/>
    <property type="match status" value="1"/>
</dbReference>
<feature type="transmembrane region" description="Helical" evidence="7">
    <location>
        <begin position="7"/>
        <end position="40"/>
    </location>
</feature>
<feature type="region of interest" description="Disordered" evidence="6">
    <location>
        <begin position="118"/>
        <end position="152"/>
    </location>
</feature>
<evidence type="ECO:0000256" key="1">
    <source>
        <dbReference type="ARBA" id="ARBA00004240"/>
    </source>
</evidence>
<dbReference type="Gene3D" id="3.10.120.10">
    <property type="entry name" value="Cytochrome b5-like heme/steroid binding domain"/>
    <property type="match status" value="1"/>
</dbReference>
<gene>
    <name evidence="8" type="ORF">DGYR_LOCUS12181</name>
</gene>
<dbReference type="SUPFAM" id="SSF55856">
    <property type="entry name" value="Cytochrome b5-like heme/steroid binding domain"/>
    <property type="match status" value="1"/>
</dbReference>
<keyword evidence="9" id="KW-1185">Reference proteome</keyword>
<accession>A0A7I8W962</accession>
<evidence type="ECO:0000256" key="5">
    <source>
        <dbReference type="ARBA" id="ARBA00023004"/>
    </source>
</evidence>
<feature type="compositionally biased region" description="Basic and acidic residues" evidence="6">
    <location>
        <begin position="120"/>
        <end position="133"/>
    </location>
</feature>
<keyword evidence="4" id="KW-0256">Endoplasmic reticulum</keyword>
<evidence type="ECO:0000256" key="2">
    <source>
        <dbReference type="ARBA" id="ARBA00022617"/>
    </source>
</evidence>
<keyword evidence="3" id="KW-0479">Metal-binding</keyword>
<evidence type="ECO:0000256" key="7">
    <source>
        <dbReference type="SAM" id="Phobius"/>
    </source>
</evidence>
<dbReference type="GO" id="GO:0046872">
    <property type="term" value="F:metal ion binding"/>
    <property type="evidence" value="ECO:0007669"/>
    <property type="project" value="UniProtKB-KW"/>
</dbReference>
<evidence type="ECO:0000256" key="4">
    <source>
        <dbReference type="ARBA" id="ARBA00022824"/>
    </source>
</evidence>
<sequence>MDKVISLIIVFILYFSLFFHLRVSCFLLSLSLSFSLYAHLCPSTNLFNYSGAPYCMFAGRDATKGLGTFKLKNLDDDDWSDLSEKHMENAQRWHSQFKVKYPIIGTLKRDFKKKTLNNNDELKSEEKIQESKKNTANRGGRPATPMPKKESRFCLIL</sequence>
<comment type="caution">
    <text evidence="8">The sequence shown here is derived from an EMBL/GenBank/DDBJ whole genome shotgun (WGS) entry which is preliminary data.</text>
</comment>
<proteinExistence type="predicted"/>
<dbReference type="InterPro" id="IPR036400">
    <property type="entry name" value="Cyt_B5-like_heme/steroid_sf"/>
</dbReference>
<keyword evidence="7" id="KW-1133">Transmembrane helix</keyword>
<keyword evidence="7" id="KW-0472">Membrane</keyword>
<dbReference type="AlphaFoldDB" id="A0A7I8W962"/>
<evidence type="ECO:0000256" key="6">
    <source>
        <dbReference type="SAM" id="MobiDB-lite"/>
    </source>
</evidence>
<dbReference type="GO" id="GO:0005783">
    <property type="term" value="C:endoplasmic reticulum"/>
    <property type="evidence" value="ECO:0007669"/>
    <property type="project" value="UniProtKB-SubCell"/>
</dbReference>
<keyword evidence="2" id="KW-0349">Heme</keyword>
<dbReference type="Proteomes" id="UP000549394">
    <property type="component" value="Unassembled WGS sequence"/>
</dbReference>
<dbReference type="InterPro" id="IPR050577">
    <property type="entry name" value="MAPR/NEUFC/NENF-like"/>
</dbReference>
<dbReference type="PANTHER" id="PTHR10281">
    <property type="entry name" value="MEMBRANE-ASSOCIATED PROGESTERONE RECEPTOR COMPONENT-RELATED"/>
    <property type="match status" value="1"/>
</dbReference>
<keyword evidence="5" id="KW-0408">Iron</keyword>
<evidence type="ECO:0000313" key="8">
    <source>
        <dbReference type="EMBL" id="CAD5124676.1"/>
    </source>
</evidence>
<dbReference type="OrthoDB" id="547796at2759"/>
<dbReference type="EMBL" id="CAJFCJ010000022">
    <property type="protein sequence ID" value="CAD5124676.1"/>
    <property type="molecule type" value="Genomic_DNA"/>
</dbReference>
<keyword evidence="7" id="KW-0812">Transmembrane</keyword>
<protein>
    <submittedName>
        <fullName evidence="8">DgyrCDS12938</fullName>
    </submittedName>
</protein>